<sequence length="700" mass="79780">MRDKAIIRARLTMPSRQRDNKRSSKLTDWRETPVHINKPAQPDPTTDGLVKPFQLTEMPQQNVSINSLPKSQAGLKLEDNSLFNKQRLPNEAQANVISKETTFRHPRTEGLTHPQHSDSMPIIDEENLEDSSFETLKTTTVKMLATRSTQAVIKLATHKIPALITGASRLDKFATVPSSAVQGLANNNTKVSNARVRIVGIIFILVAAFYLPWLFYVLNKQALWLSIPFFSSMCYLTVIVVLSIYNNWTRVVYPLVQYPRGHEPTVAVCIPTYGEPPEMVQTTVESVLSQDWPQQKLLIIIGDDSHRPAMKEVVNTLQRHYPMTRIVYHEPPRKGNPERRGSAKDGNLNSMLAYVAQNHPDIAFIETRDADDVIGSPQFLRYTIGHLNKDKDVAYIQTIKDTLVSKGDPFGNRQSFFYRGVMLSRNAANAVFPCGSGLVWRIKKLEEIGGFPTWNLVEDLYSGYVAMQHGFKNAYLPIVGAVGQTSPEDIPNVYKQLGTWALDTMRIFFWKNPWLVKGLSFKQRMQYTELCLFYLFSLPLSIFLFTPVISLFTGVYPFTTSNLDYMLHFWLYAASIEVLLAIINGSTTFEENWRARQMWFGMTFVFIKSSFLALAYGPNKKPAYKVTRKTQEAGIYLREVFIQTILFLLLLSACIYNLLIHRHSILQNADLGSIFWATLFMGLLAGIIRRSWFGYQIKKK</sequence>
<evidence type="ECO:0000256" key="2">
    <source>
        <dbReference type="ARBA" id="ARBA00022676"/>
    </source>
</evidence>
<evidence type="ECO:0000313" key="8">
    <source>
        <dbReference type="EMBL" id="GCE06085.1"/>
    </source>
</evidence>
<keyword evidence="5 7" id="KW-1133">Transmembrane helix</keyword>
<dbReference type="Pfam" id="PF13641">
    <property type="entry name" value="Glyco_tranf_2_3"/>
    <property type="match status" value="1"/>
</dbReference>
<evidence type="ECO:0008006" key="10">
    <source>
        <dbReference type="Google" id="ProtNLM"/>
    </source>
</evidence>
<accession>A0A401ZGS9</accession>
<comment type="caution">
    <text evidence="8">The sequence shown here is derived from an EMBL/GenBank/DDBJ whole genome shotgun (WGS) entry which is preliminary data.</text>
</comment>
<gene>
    <name evidence="8" type="ORF">KDAU_34140</name>
</gene>
<dbReference type="AlphaFoldDB" id="A0A401ZGS9"/>
<evidence type="ECO:0000256" key="3">
    <source>
        <dbReference type="ARBA" id="ARBA00022679"/>
    </source>
</evidence>
<dbReference type="Gene3D" id="3.90.550.10">
    <property type="entry name" value="Spore Coat Polysaccharide Biosynthesis Protein SpsA, Chain A"/>
    <property type="match status" value="1"/>
</dbReference>
<dbReference type="GO" id="GO:0016757">
    <property type="term" value="F:glycosyltransferase activity"/>
    <property type="evidence" value="ECO:0007669"/>
    <property type="project" value="UniProtKB-KW"/>
</dbReference>
<organism evidence="8 9">
    <name type="scientific">Dictyobacter aurantiacus</name>
    <dbReference type="NCBI Taxonomy" id="1936993"/>
    <lineage>
        <taxon>Bacteria</taxon>
        <taxon>Bacillati</taxon>
        <taxon>Chloroflexota</taxon>
        <taxon>Ktedonobacteria</taxon>
        <taxon>Ktedonobacterales</taxon>
        <taxon>Dictyobacteraceae</taxon>
        <taxon>Dictyobacter</taxon>
    </lineage>
</organism>
<proteinExistence type="predicted"/>
<dbReference type="Proteomes" id="UP000287224">
    <property type="component" value="Unassembled WGS sequence"/>
</dbReference>
<dbReference type="PANTHER" id="PTHR43867:SF2">
    <property type="entry name" value="CELLULOSE SYNTHASE CATALYTIC SUBUNIT A [UDP-FORMING]"/>
    <property type="match status" value="1"/>
</dbReference>
<dbReference type="InterPro" id="IPR050321">
    <property type="entry name" value="Glycosyltr_2/OpgH_subfam"/>
</dbReference>
<reference evidence="9" key="1">
    <citation type="submission" date="2018-12" db="EMBL/GenBank/DDBJ databases">
        <title>Tengunoibacter tsumagoiensis gen. nov., sp. nov., Dictyobacter kobayashii sp. nov., D. alpinus sp. nov., and D. joshuensis sp. nov. and description of Dictyobacteraceae fam. nov. within the order Ktedonobacterales isolated from Tengu-no-mugimeshi.</title>
        <authorList>
            <person name="Wang C.M."/>
            <person name="Zheng Y."/>
            <person name="Sakai Y."/>
            <person name="Toyoda A."/>
            <person name="Minakuchi Y."/>
            <person name="Abe K."/>
            <person name="Yokota A."/>
            <person name="Yabe S."/>
        </authorList>
    </citation>
    <scope>NUCLEOTIDE SEQUENCE [LARGE SCALE GENOMIC DNA]</scope>
    <source>
        <strain evidence="9">S-27</strain>
    </source>
</reference>
<feature type="transmembrane region" description="Helical" evidence="7">
    <location>
        <begin position="565"/>
        <end position="586"/>
    </location>
</feature>
<feature type="transmembrane region" description="Helical" evidence="7">
    <location>
        <begin position="198"/>
        <end position="216"/>
    </location>
</feature>
<protein>
    <recommendedName>
        <fullName evidence="10">Glycosyltransferase 2-like domain-containing protein</fullName>
    </recommendedName>
</protein>
<dbReference type="PANTHER" id="PTHR43867">
    <property type="entry name" value="CELLULOSE SYNTHASE CATALYTIC SUBUNIT A [UDP-FORMING]"/>
    <property type="match status" value="1"/>
</dbReference>
<dbReference type="GO" id="GO:0016020">
    <property type="term" value="C:membrane"/>
    <property type="evidence" value="ECO:0007669"/>
    <property type="project" value="UniProtKB-SubCell"/>
</dbReference>
<feature type="transmembrane region" description="Helical" evidence="7">
    <location>
        <begin position="671"/>
        <end position="692"/>
    </location>
</feature>
<feature type="transmembrane region" description="Helical" evidence="7">
    <location>
        <begin position="222"/>
        <end position="245"/>
    </location>
</feature>
<feature type="transmembrane region" description="Helical" evidence="7">
    <location>
        <begin position="531"/>
        <end position="553"/>
    </location>
</feature>
<dbReference type="EMBL" id="BIFQ01000001">
    <property type="protein sequence ID" value="GCE06085.1"/>
    <property type="molecule type" value="Genomic_DNA"/>
</dbReference>
<feature type="transmembrane region" description="Helical" evidence="7">
    <location>
        <begin position="636"/>
        <end position="659"/>
    </location>
</feature>
<evidence type="ECO:0000256" key="4">
    <source>
        <dbReference type="ARBA" id="ARBA00022692"/>
    </source>
</evidence>
<evidence type="ECO:0000256" key="5">
    <source>
        <dbReference type="ARBA" id="ARBA00022989"/>
    </source>
</evidence>
<keyword evidence="9" id="KW-1185">Reference proteome</keyword>
<keyword evidence="6 7" id="KW-0472">Membrane</keyword>
<keyword evidence="3" id="KW-0808">Transferase</keyword>
<name>A0A401ZGS9_9CHLR</name>
<evidence type="ECO:0000256" key="7">
    <source>
        <dbReference type="SAM" id="Phobius"/>
    </source>
</evidence>
<dbReference type="SUPFAM" id="SSF53448">
    <property type="entry name" value="Nucleotide-diphospho-sugar transferases"/>
    <property type="match status" value="1"/>
</dbReference>
<keyword evidence="2" id="KW-0328">Glycosyltransferase</keyword>
<evidence type="ECO:0000313" key="9">
    <source>
        <dbReference type="Proteomes" id="UP000287224"/>
    </source>
</evidence>
<comment type="subcellular location">
    <subcellularLocation>
        <location evidence="1">Membrane</location>
        <topology evidence="1">Multi-pass membrane protein</topology>
    </subcellularLocation>
</comment>
<keyword evidence="4 7" id="KW-0812">Transmembrane</keyword>
<dbReference type="InterPro" id="IPR029044">
    <property type="entry name" value="Nucleotide-diphossugar_trans"/>
</dbReference>
<evidence type="ECO:0000256" key="6">
    <source>
        <dbReference type="ARBA" id="ARBA00023136"/>
    </source>
</evidence>
<evidence type="ECO:0000256" key="1">
    <source>
        <dbReference type="ARBA" id="ARBA00004141"/>
    </source>
</evidence>